<name>A0AA93BXF1_9GAMM</name>
<proteinExistence type="predicted"/>
<sequence length="78" mass="9038">MSFAPERPPVANWPPREVKVSQTLNLKYWLPNLNIKHQDGATGVKFSKKRIPHGEAGSIQFIILDDKIRFEVRRKRAN</sequence>
<protein>
    <submittedName>
        <fullName evidence="1">Uncharacterized protein</fullName>
    </submittedName>
</protein>
<keyword evidence="2" id="KW-1185">Reference proteome</keyword>
<reference evidence="1 2" key="1">
    <citation type="submission" date="2018-09" db="EMBL/GenBank/DDBJ databases">
        <title>Draft genome of a novel serratia sp. strain with antifungal activity.</title>
        <authorList>
            <person name="Dichmann S.I."/>
            <person name="Park B.P."/>
            <person name="Pathiraja D."/>
            <person name="Choi I.-G."/>
            <person name="Stougaard P."/>
            <person name="Hennessy R.C."/>
        </authorList>
    </citation>
    <scope>NUCLEOTIDE SEQUENCE [LARGE SCALE GENOMIC DNA]</scope>
    <source>
        <strain evidence="1 2">S40</strain>
    </source>
</reference>
<dbReference type="Proteomes" id="UP000284338">
    <property type="component" value="Unassembled WGS sequence"/>
</dbReference>
<comment type="caution">
    <text evidence="1">The sequence shown here is derived from an EMBL/GenBank/DDBJ whole genome shotgun (WGS) entry which is preliminary data.</text>
</comment>
<evidence type="ECO:0000313" key="2">
    <source>
        <dbReference type="Proteomes" id="UP000284338"/>
    </source>
</evidence>
<accession>A0AA93BXF1</accession>
<organism evidence="1 2">
    <name type="scientific">Serratia inhibens</name>
    <dbReference type="NCBI Taxonomy" id="2338073"/>
    <lineage>
        <taxon>Bacteria</taxon>
        <taxon>Pseudomonadati</taxon>
        <taxon>Pseudomonadota</taxon>
        <taxon>Gammaproteobacteria</taxon>
        <taxon>Enterobacterales</taxon>
        <taxon>Yersiniaceae</taxon>
        <taxon>Serratia</taxon>
    </lineage>
</organism>
<evidence type="ECO:0000313" key="1">
    <source>
        <dbReference type="EMBL" id="RJF57948.1"/>
    </source>
</evidence>
<gene>
    <name evidence="1" type="ORF">D4100_04025</name>
</gene>
<dbReference type="AlphaFoldDB" id="A0AA93BXF1"/>
<dbReference type="EMBL" id="QYYG01000001">
    <property type="protein sequence ID" value="RJF57948.1"/>
    <property type="molecule type" value="Genomic_DNA"/>
</dbReference>